<feature type="compositionally biased region" description="Basic residues" evidence="7">
    <location>
        <begin position="774"/>
        <end position="783"/>
    </location>
</feature>
<feature type="region of interest" description="Disordered" evidence="7">
    <location>
        <begin position="1"/>
        <end position="67"/>
    </location>
</feature>
<feature type="compositionally biased region" description="Basic and acidic residues" evidence="7">
    <location>
        <begin position="1"/>
        <end position="11"/>
    </location>
</feature>
<dbReference type="HOGENOM" id="CLU_018699_0_0_1"/>
<dbReference type="AlphaFoldDB" id="A0A0E0MDH8"/>
<comment type="subcellular location">
    <subcellularLocation>
        <location evidence="1 6">Nucleus</location>
    </subcellularLocation>
</comment>
<feature type="domain" description="Enhancer of polycomb-like N-terminal" evidence="8">
    <location>
        <begin position="595"/>
        <end position="688"/>
    </location>
</feature>
<evidence type="ECO:0000256" key="2">
    <source>
        <dbReference type="ARBA" id="ARBA00008035"/>
    </source>
</evidence>
<dbReference type="Gramene" id="OPUNC11G05690.1">
    <property type="protein sequence ID" value="OPUNC11G05690.1"/>
    <property type="gene ID" value="OPUNC11G05690"/>
</dbReference>
<dbReference type="InterPro" id="IPR019542">
    <property type="entry name" value="Enhancer_polycomb-like_N"/>
</dbReference>
<dbReference type="GO" id="GO:0035267">
    <property type="term" value="C:NuA4 histone acetyltransferase complex"/>
    <property type="evidence" value="ECO:0007669"/>
    <property type="project" value="InterPro"/>
</dbReference>
<accession>A0A0E0MDH8</accession>
<dbReference type="EnsemblPlants" id="OPUNC11G05690.1">
    <property type="protein sequence ID" value="OPUNC11G05690.1"/>
    <property type="gene ID" value="OPUNC11G05690"/>
</dbReference>
<protein>
    <recommendedName>
        <fullName evidence="6">Enhancer of polycomb-like protein</fullName>
    </recommendedName>
</protein>
<dbReference type="OMA" id="LQCRRDC"/>
<dbReference type="PANTHER" id="PTHR14898">
    <property type="entry name" value="ENHANCER OF POLYCOMB"/>
    <property type="match status" value="1"/>
</dbReference>
<keyword evidence="5 6" id="KW-0539">Nucleus</keyword>
<evidence type="ECO:0000256" key="3">
    <source>
        <dbReference type="ARBA" id="ARBA00023015"/>
    </source>
</evidence>
<keyword evidence="10" id="KW-1185">Reference proteome</keyword>
<reference evidence="9" key="2">
    <citation type="submission" date="2018-05" db="EMBL/GenBank/DDBJ databases">
        <title>OpunRS2 (Oryza punctata Reference Sequence Version 2).</title>
        <authorList>
            <person name="Zhang J."/>
            <person name="Kudrna D."/>
            <person name="Lee S."/>
            <person name="Talag J."/>
            <person name="Welchert J."/>
            <person name="Wing R.A."/>
        </authorList>
    </citation>
    <scope>NUCLEOTIDE SEQUENCE [LARGE SCALE GENOMIC DNA]</scope>
</reference>
<evidence type="ECO:0000256" key="7">
    <source>
        <dbReference type="SAM" id="MobiDB-lite"/>
    </source>
</evidence>
<organism evidence="9">
    <name type="scientific">Oryza punctata</name>
    <name type="common">Red rice</name>
    <dbReference type="NCBI Taxonomy" id="4537"/>
    <lineage>
        <taxon>Eukaryota</taxon>
        <taxon>Viridiplantae</taxon>
        <taxon>Streptophyta</taxon>
        <taxon>Embryophyta</taxon>
        <taxon>Tracheophyta</taxon>
        <taxon>Spermatophyta</taxon>
        <taxon>Magnoliopsida</taxon>
        <taxon>Liliopsida</taxon>
        <taxon>Poales</taxon>
        <taxon>Poaceae</taxon>
        <taxon>BOP clade</taxon>
        <taxon>Oryzoideae</taxon>
        <taxon>Oryzeae</taxon>
        <taxon>Oryzinae</taxon>
        <taxon>Oryza</taxon>
    </lineage>
</organism>
<dbReference type="Pfam" id="PF10513">
    <property type="entry name" value="EPL1"/>
    <property type="match status" value="1"/>
</dbReference>
<feature type="compositionally biased region" description="Pro residues" evidence="7">
    <location>
        <begin position="16"/>
        <end position="37"/>
    </location>
</feature>
<evidence type="ECO:0000256" key="1">
    <source>
        <dbReference type="ARBA" id="ARBA00004123"/>
    </source>
</evidence>
<comment type="similarity">
    <text evidence="2 6">Belongs to the enhancer of polycomb family.</text>
</comment>
<evidence type="ECO:0000313" key="10">
    <source>
        <dbReference type="Proteomes" id="UP000026962"/>
    </source>
</evidence>
<evidence type="ECO:0000256" key="5">
    <source>
        <dbReference type="ARBA" id="ARBA00023242"/>
    </source>
</evidence>
<evidence type="ECO:0000256" key="6">
    <source>
        <dbReference type="RuleBase" id="RU361124"/>
    </source>
</evidence>
<sequence>MRKRAGSDRIRVPSSNPAPAPSPPPPPPPPPEEPVVPMPHVGARRSTRVFVPKTPRPPQPSDPARVLRSGKRLAFSESPADAHWFQCKPNNCFHVHDHQRQHHQDPKPPPLPRTRSFGIVYSRKRRRRLPEPKEDTRFAIVFTRKNKRPKVAPFQHHAPDDLATIPCSSSREFASRTGFFNSHFLTLVDCIPNDAEAAMLIFLVDSSCSGSSQQFLRLLLPVLRWMRRCRRGKVRNLASFLSSDAVATAFALRGLHFVQLQCRRDCAFSQRALVQCGWCELRGAKDSEPLLSVNFLAVPSYFQILHLLIALKSMYLPAVIRTRMHLVGGAEEIYPRTLLEEDSESLSTGDTEPAVDLCSNKLCRVAQDYVPLEEIAGVVVHGLRLKKHQRKRSSMRHPLSRQRLAARFPDKVVATKHTDVARQTEADAPPSVSQELPPEPVKPKAALEISLDLLENMDDSDVSTPIGSNGKQKRSSLKSPIERMNERLALAEVRQNIDSVHCRANLLIIQPDRCWREDGAEVMLEPSESNEWCIAVKIHGVNRISLKPSEQRFYVVNRFTHAYILAVDDGLKLEFSDKWDWLLFKEMQIEGRERNSQGKMIPIPGVNEVSDDVGAVGIYPFSRPVPDYIRMTNDEVGRALSRDSVYDLDSEDERWLTQLSHSDSDRKNAHVNHISYEDFEKMITTFEKDAFNNPEGTSDLDQILSRYPTLEKDHNVFFDFIPSLNLNTKLEPSQRLPFYRLHILNFWLYLLNVNLLDHKGATLRRGQLSQRSIKKKRSFKRQRSQAGRGKPDICLQDNGAEEEALRRVVEAERAAKQAGETAVRLRSRAQRLMAKAELVAYKSVMALRIAEAARISDSSRDLVLTTLD</sequence>
<dbReference type="eggNOG" id="KOG2261">
    <property type="taxonomic scope" value="Eukaryota"/>
</dbReference>
<dbReference type="Proteomes" id="UP000026962">
    <property type="component" value="Chromosome 11"/>
</dbReference>
<reference evidence="9" key="1">
    <citation type="submission" date="2015-04" db="UniProtKB">
        <authorList>
            <consortium name="EnsemblPlants"/>
        </authorList>
    </citation>
    <scope>IDENTIFICATION</scope>
</reference>
<evidence type="ECO:0000256" key="4">
    <source>
        <dbReference type="ARBA" id="ARBA00023163"/>
    </source>
</evidence>
<dbReference type="GO" id="GO:0005634">
    <property type="term" value="C:nucleus"/>
    <property type="evidence" value="ECO:0007669"/>
    <property type="project" value="UniProtKB-SubCell"/>
</dbReference>
<proteinExistence type="inferred from homology"/>
<evidence type="ECO:0000259" key="8">
    <source>
        <dbReference type="Pfam" id="PF10513"/>
    </source>
</evidence>
<evidence type="ECO:0000313" key="9">
    <source>
        <dbReference type="EnsemblPlants" id="OPUNC11G05690.1"/>
    </source>
</evidence>
<feature type="region of interest" description="Disordered" evidence="7">
    <location>
        <begin position="774"/>
        <end position="793"/>
    </location>
</feature>
<dbReference type="GO" id="GO:0006357">
    <property type="term" value="P:regulation of transcription by RNA polymerase II"/>
    <property type="evidence" value="ECO:0007669"/>
    <property type="project" value="InterPro"/>
</dbReference>
<keyword evidence="4 6" id="KW-0804">Transcription</keyword>
<feature type="compositionally biased region" description="Basic and acidic residues" evidence="7">
    <location>
        <begin position="96"/>
        <end position="106"/>
    </location>
</feature>
<dbReference type="InterPro" id="IPR024943">
    <property type="entry name" value="Enhancer_polycomb"/>
</dbReference>
<name>A0A0E0MDH8_ORYPU</name>
<feature type="region of interest" description="Disordered" evidence="7">
    <location>
        <begin position="96"/>
        <end position="116"/>
    </location>
</feature>
<dbReference type="STRING" id="4537.A0A0E0MDH8"/>
<feature type="region of interest" description="Disordered" evidence="7">
    <location>
        <begin position="459"/>
        <end position="480"/>
    </location>
</feature>
<feature type="region of interest" description="Disordered" evidence="7">
    <location>
        <begin position="421"/>
        <end position="441"/>
    </location>
</feature>
<keyword evidence="3 6" id="KW-0805">Transcription regulation</keyword>